<dbReference type="InterPro" id="IPR000198">
    <property type="entry name" value="RhoGAP_dom"/>
</dbReference>
<feature type="region of interest" description="Disordered" evidence="2">
    <location>
        <begin position="295"/>
        <end position="328"/>
    </location>
</feature>
<feature type="compositionally biased region" description="Polar residues" evidence="2">
    <location>
        <begin position="310"/>
        <end position="322"/>
    </location>
</feature>
<dbReference type="PROSITE" id="PS50238">
    <property type="entry name" value="RHOGAP"/>
    <property type="match status" value="1"/>
</dbReference>
<feature type="compositionally biased region" description="Pro residues" evidence="2">
    <location>
        <begin position="131"/>
        <end position="141"/>
    </location>
</feature>
<feature type="compositionally biased region" description="Basic and acidic residues" evidence="2">
    <location>
        <begin position="669"/>
        <end position="685"/>
    </location>
</feature>
<dbReference type="GO" id="GO:0007165">
    <property type="term" value="P:signal transduction"/>
    <property type="evidence" value="ECO:0007669"/>
    <property type="project" value="InterPro"/>
</dbReference>
<dbReference type="ExpressionAtlas" id="Q00IM9">
    <property type="expression patterns" value="baseline and differential"/>
</dbReference>
<dbReference type="EMBL" id="DQ486143">
    <property type="protein sequence ID" value="ABF50839.1"/>
    <property type="molecule type" value="mRNA"/>
</dbReference>
<dbReference type="GO" id="GO:0005096">
    <property type="term" value="F:GTPase activator activity"/>
    <property type="evidence" value="ECO:0007669"/>
    <property type="project" value="UniProtKB-KW"/>
</dbReference>
<sequence length="1317" mass="147365">MPQQAKDINDNVGMEAHIYENLPGLTSTPKGHLNAELRKYFPREAIYENLCRGCGYGVFAAQGRYCHFCQCIVSGGVVSTPPPPPPPPLSTISGESSNIYENICDLCRGIYSDNERCRCQRSETPAKAPAPSTPTTPPTPPTKVKSRSLLGYSKSSAATLTRLFGSLKQLNRSSSLQRRIFPRTPTTGSSSAGSLEIIHNVDEVFRTQETFDLQRICELKLEQQQLKGSQSDQHIYGRVREPEESQSHKRERKRPRVSRIRLLQDESTSGSSSLYLNESICQWMTSLRRQVHHYDEGPWQQPKSVPARDPSSSAEESTVTLRRSTEESAKCADEQAKLVKDFKRKLQQKRAHNVEPEREQRRCAITANFVNDYLSALGEEKEAVQHQQVAAIEEHVAVVAIAIQPQVSVSLLRLMQSLALSASLHVSVRGFLTAYDKSFSLWLWHQQQQQRQQPPINGYRRRRARDSVVGVVGDWRRRLPLFAFSFAGGNDRSVASASVSVSPAISESVDVCAAAASRRRANRSTRRRGTAIVREEGVCGGESSTSSNNSKKNNNNNSNNNSGALMAAPKPNGEAERPSTNSNNNTINCSSNNNNDNISNNNNNHHTVDNESGINNNKNNDGNANCNVNEQQQQQQQQPITQNCVIKVRRPAPKVPVRNPNTSLSNPRQIEEEQTKPNGGKKDNLRGNSFAAENSSPEEQEEESIYQPIWQFKTIEPVDQEIIEALPVEGEDEEDEDEEDDDVEDEEEDLGDYDESLPSDADPDVMALQAAAVFAAGVRHKLSTSTLTKRSKMMMPTPLPSPTASMDHGAWETDMEFMYSRESKEEADETLSLGSTVTNSTATLGSISSTGSSVTGQPKDTPKDLPADQQPSVVVHPILRNICIFYSQKDPKKYSAIFYDYHLSLVHQRFMTRIRRPAPPPPAQLATSNTTSLAPRSDDSGCSCEAEDSYNHQHNPTPAIPKPLKEEWERAVLAAGAVAGKRGVAPRTGRKLRVRSNARLLLTDSVLAWRETLQDVNCCEDEEDMIVPVTDILRAQQIQEDNEVQQTQQSTILQRYKSVSIGNLLDLPGEDDKKSIKNRMRMKFAVNSNVFRINRSPKSEKKSRSRRGQVNSLYLDEQKYPLFAAPLSALELNMTDHPNVPRFVVDVCAYIEQPECIEQDGLYRASGNKVLVDELRKKLTHVYDPRWLKTDDIHTLTSLHKQFFRELTSPLITQEAYERLGRSLNDDAAIERMSLAFDDMPEPNRSTLRFLIRHLTRVAAASASNRMPSTNLAIVWGPCLLSANQIQLDIGRMNMLAKVLIENYDRIFHPDNERLVC</sequence>
<evidence type="ECO:0000256" key="2">
    <source>
        <dbReference type="SAM" id="MobiDB-lite"/>
    </source>
</evidence>
<feature type="compositionally biased region" description="Basic and acidic residues" evidence="2">
    <location>
        <begin position="238"/>
        <end position="248"/>
    </location>
</feature>
<feature type="compositionally biased region" description="Low complexity" evidence="2">
    <location>
        <begin position="543"/>
        <end position="562"/>
    </location>
</feature>
<dbReference type="PANTHER" id="PTHR23176">
    <property type="entry name" value="RHO/RAC/CDC GTPASE-ACTIVATING PROTEIN"/>
    <property type="match status" value="1"/>
</dbReference>
<dbReference type="SUPFAM" id="SSF48350">
    <property type="entry name" value="GTPase activation domain, GAP"/>
    <property type="match status" value="1"/>
</dbReference>
<feature type="region of interest" description="Disordered" evidence="2">
    <location>
        <begin position="915"/>
        <end position="958"/>
    </location>
</feature>
<dbReference type="Gene3D" id="1.10.555.10">
    <property type="entry name" value="Rho GTPase activation protein"/>
    <property type="match status" value="1"/>
</dbReference>
<name>Q00IM9_DROME</name>
<dbReference type="AGR" id="FB:FBgn0261461"/>
<evidence type="ECO:0000313" key="5">
    <source>
        <dbReference type="FlyBase" id="FBgn0261461"/>
    </source>
</evidence>
<feature type="compositionally biased region" description="Acidic residues" evidence="2">
    <location>
        <begin position="729"/>
        <end position="761"/>
    </location>
</feature>
<dbReference type="GO" id="GO:0030036">
    <property type="term" value="P:actin cytoskeleton organization"/>
    <property type="evidence" value="ECO:0000315"/>
    <property type="project" value="FlyBase"/>
</dbReference>
<keyword evidence="1" id="KW-0343">GTPase activation</keyword>
<feature type="region of interest" description="Disordered" evidence="2">
    <location>
        <begin position="122"/>
        <end position="147"/>
    </location>
</feature>
<feature type="compositionally biased region" description="Basic residues" evidence="2">
    <location>
        <begin position="249"/>
        <end position="259"/>
    </location>
</feature>
<organism evidence="4">
    <name type="scientific">Drosophila melanogaster</name>
    <name type="common">Fruit fly</name>
    <dbReference type="NCBI Taxonomy" id="7227"/>
    <lineage>
        <taxon>Eukaryota</taxon>
        <taxon>Metazoa</taxon>
        <taxon>Ecdysozoa</taxon>
        <taxon>Arthropoda</taxon>
        <taxon>Hexapoda</taxon>
        <taxon>Insecta</taxon>
        <taxon>Pterygota</taxon>
        <taxon>Neoptera</taxon>
        <taxon>Endopterygota</taxon>
        <taxon>Diptera</taxon>
        <taxon>Brachycera</taxon>
        <taxon>Muscomorpha</taxon>
        <taxon>Ephydroidea</taxon>
        <taxon>Drosophilidae</taxon>
        <taxon>Drosophila</taxon>
        <taxon>Sophophora</taxon>
    </lineage>
</organism>
<feature type="compositionally biased region" description="Low complexity" evidence="2">
    <location>
        <begin position="840"/>
        <end position="856"/>
    </location>
</feature>
<dbReference type="HOGENOM" id="CLU_006129_0_0_1"/>
<dbReference type="InterPro" id="IPR008936">
    <property type="entry name" value="Rho_GTPase_activation_prot"/>
</dbReference>
<dbReference type="OrthoDB" id="79452at2759"/>
<dbReference type="GO" id="GO:0031267">
    <property type="term" value="F:small GTPase binding"/>
    <property type="evidence" value="ECO:0000353"/>
    <property type="project" value="FlyBase"/>
</dbReference>
<feature type="region of interest" description="Disordered" evidence="2">
    <location>
        <begin position="727"/>
        <end position="761"/>
    </location>
</feature>
<protein>
    <submittedName>
        <fullName evidence="4">RhoGAP18B-PC</fullName>
    </submittedName>
</protein>
<feature type="domain" description="Rho-GAP" evidence="3">
    <location>
        <begin position="1125"/>
        <end position="1308"/>
    </location>
</feature>
<dbReference type="PANTHER" id="PTHR23176:SF129">
    <property type="entry name" value="RHO GTPASE ACTIVATING PROTEIN AT 16F, ISOFORM E-RELATED"/>
    <property type="match status" value="1"/>
</dbReference>
<feature type="region of interest" description="Disordered" evidence="2">
    <location>
        <begin position="227"/>
        <end position="264"/>
    </location>
</feature>
<dbReference type="FlyBase" id="FBgn0261461">
    <property type="gene designation" value="RhoGAP18B"/>
</dbReference>
<feature type="region of interest" description="Disordered" evidence="2">
    <location>
        <begin position="823"/>
        <end position="869"/>
    </location>
</feature>
<dbReference type="VEuPathDB" id="VectorBase:FBgn0261461"/>
<gene>
    <name evidence="5" type="primary">RhoGAP18B</name>
    <name evidence="5" type="ORF">CG42274</name>
</gene>
<evidence type="ECO:0000313" key="4">
    <source>
        <dbReference type="EMBL" id="ABF50839.1"/>
    </source>
</evidence>
<dbReference type="FunFam" id="1.10.555.10:FF:000054">
    <property type="entry name" value="Uncharacterized protein, isoform B"/>
    <property type="match status" value="1"/>
</dbReference>
<feature type="region of interest" description="Disordered" evidence="2">
    <location>
        <begin position="788"/>
        <end position="808"/>
    </location>
</feature>
<evidence type="ECO:0000259" key="3">
    <source>
        <dbReference type="PROSITE" id="PS50238"/>
    </source>
</evidence>
<dbReference type="SMART" id="SM00324">
    <property type="entry name" value="RhoGAP"/>
    <property type="match status" value="1"/>
</dbReference>
<feature type="compositionally biased region" description="Polar residues" evidence="2">
    <location>
        <begin position="925"/>
        <end position="934"/>
    </location>
</feature>
<feature type="compositionally biased region" description="Low complexity" evidence="2">
    <location>
        <begin position="579"/>
        <end position="638"/>
    </location>
</feature>
<dbReference type="InterPro" id="IPR050729">
    <property type="entry name" value="Rho-GAP"/>
</dbReference>
<reference evidence="4" key="1">
    <citation type="journal article" date="2006" name="Cell">
        <title>Distinct behavioral responses to ethanol are regulated by alternate RhoGAP18B isoforms.</title>
        <authorList>
            <person name="Rothenfluh A."/>
            <person name="Threlkeld R.J."/>
            <person name="Bainton R.J."/>
            <person name="Tsai L.T."/>
            <person name="Lasek A.W."/>
            <person name="Heberlein U."/>
        </authorList>
    </citation>
    <scope>NUCLEOTIDE SEQUENCE</scope>
</reference>
<dbReference type="UCSC" id="CG42274-RB">
    <property type="organism name" value="d. melanogaster"/>
</dbReference>
<dbReference type="CDD" id="cd00159">
    <property type="entry name" value="RhoGAP"/>
    <property type="match status" value="1"/>
</dbReference>
<dbReference type="Pfam" id="PF00620">
    <property type="entry name" value="RhoGAP"/>
    <property type="match status" value="1"/>
</dbReference>
<feature type="compositionally biased region" description="Basic residues" evidence="2">
    <location>
        <begin position="517"/>
        <end position="529"/>
    </location>
</feature>
<proteinExistence type="evidence at transcript level"/>
<feature type="compositionally biased region" description="Polar residues" evidence="2">
    <location>
        <begin position="659"/>
        <end position="668"/>
    </location>
</feature>
<accession>Q00IM9</accession>
<feature type="region of interest" description="Disordered" evidence="2">
    <location>
        <begin position="515"/>
        <end position="704"/>
    </location>
</feature>
<evidence type="ECO:0000256" key="1">
    <source>
        <dbReference type="ARBA" id="ARBA00022468"/>
    </source>
</evidence>